<dbReference type="Proteomes" id="UP001149954">
    <property type="component" value="Unassembled WGS sequence"/>
</dbReference>
<organism evidence="3 4">
    <name type="scientific">Penicillium fimorum</name>
    <dbReference type="NCBI Taxonomy" id="1882269"/>
    <lineage>
        <taxon>Eukaryota</taxon>
        <taxon>Fungi</taxon>
        <taxon>Dikarya</taxon>
        <taxon>Ascomycota</taxon>
        <taxon>Pezizomycotina</taxon>
        <taxon>Eurotiomycetes</taxon>
        <taxon>Eurotiomycetidae</taxon>
        <taxon>Eurotiales</taxon>
        <taxon>Aspergillaceae</taxon>
        <taxon>Penicillium</taxon>
    </lineage>
</organism>
<evidence type="ECO:0000313" key="3">
    <source>
        <dbReference type="EMBL" id="KAJ5520720.1"/>
    </source>
</evidence>
<dbReference type="SMART" id="SM00235">
    <property type="entry name" value="ZnMc"/>
    <property type="match status" value="1"/>
</dbReference>
<proteinExistence type="predicted"/>
<dbReference type="Pfam" id="PF01400">
    <property type="entry name" value="Astacin"/>
    <property type="match status" value="1"/>
</dbReference>
<dbReference type="AlphaFoldDB" id="A0A9X0CBS7"/>
<feature type="compositionally biased region" description="Basic and acidic residues" evidence="1">
    <location>
        <begin position="231"/>
        <end position="246"/>
    </location>
</feature>
<dbReference type="SUPFAM" id="SSF55486">
    <property type="entry name" value="Metalloproteases ('zincins'), catalytic domain"/>
    <property type="match status" value="1"/>
</dbReference>
<accession>A0A9X0CBS7</accession>
<reference evidence="3" key="2">
    <citation type="journal article" date="2023" name="IMA Fungus">
        <title>Comparative genomic study of the Penicillium genus elucidates a diverse pangenome and 15 lateral gene transfer events.</title>
        <authorList>
            <person name="Petersen C."/>
            <person name="Sorensen T."/>
            <person name="Nielsen M.R."/>
            <person name="Sondergaard T.E."/>
            <person name="Sorensen J.L."/>
            <person name="Fitzpatrick D.A."/>
            <person name="Frisvad J.C."/>
            <person name="Nielsen K.L."/>
        </authorList>
    </citation>
    <scope>NUCLEOTIDE SEQUENCE</scope>
    <source>
        <strain evidence="3">IBT 29495</strain>
    </source>
</reference>
<dbReference type="InterPro" id="IPR001506">
    <property type="entry name" value="Peptidase_M12A"/>
</dbReference>
<evidence type="ECO:0000313" key="4">
    <source>
        <dbReference type="Proteomes" id="UP001149954"/>
    </source>
</evidence>
<dbReference type="OrthoDB" id="291007at2759"/>
<feature type="domain" description="Peptidase metallopeptidase" evidence="2">
    <location>
        <begin position="6"/>
        <end position="151"/>
    </location>
</feature>
<dbReference type="GO" id="GO:0006508">
    <property type="term" value="P:proteolysis"/>
    <property type="evidence" value="ECO:0007669"/>
    <property type="project" value="InterPro"/>
</dbReference>
<dbReference type="Gene3D" id="3.40.390.10">
    <property type="entry name" value="Collagenase (Catalytic Domain)"/>
    <property type="match status" value="1"/>
</dbReference>
<dbReference type="GO" id="GO:0004222">
    <property type="term" value="F:metalloendopeptidase activity"/>
    <property type="evidence" value="ECO:0007669"/>
    <property type="project" value="InterPro"/>
</dbReference>
<name>A0A9X0CBS7_9EURO</name>
<comment type="caution">
    <text evidence="3">The sequence shown here is derived from an EMBL/GenBank/DDBJ whole genome shotgun (WGS) entry which is preliminary data.</text>
</comment>
<evidence type="ECO:0000259" key="2">
    <source>
        <dbReference type="SMART" id="SM00235"/>
    </source>
</evidence>
<dbReference type="InterPro" id="IPR024079">
    <property type="entry name" value="MetalloPept_cat_dom_sf"/>
</dbReference>
<dbReference type="GO" id="GO:0008270">
    <property type="term" value="F:zinc ion binding"/>
    <property type="evidence" value="ECO:0007669"/>
    <property type="project" value="InterPro"/>
</dbReference>
<feature type="region of interest" description="Disordered" evidence="1">
    <location>
        <begin position="218"/>
        <end position="246"/>
    </location>
</feature>
<gene>
    <name evidence="3" type="ORF">N7463_001173</name>
</gene>
<protein>
    <recommendedName>
        <fullName evidence="2">Peptidase metallopeptidase domain-containing protein</fullName>
    </recommendedName>
</protein>
<evidence type="ECO:0000256" key="1">
    <source>
        <dbReference type="SAM" id="MobiDB-lite"/>
    </source>
</evidence>
<reference evidence="3" key="1">
    <citation type="submission" date="2022-12" db="EMBL/GenBank/DDBJ databases">
        <authorList>
            <person name="Petersen C."/>
        </authorList>
    </citation>
    <scope>NUCLEOTIDE SEQUENCE</scope>
    <source>
        <strain evidence="3">IBT 29495</strain>
    </source>
</reference>
<keyword evidence="4" id="KW-1185">Reference proteome</keyword>
<sequence>MGAGPAAGFWPPNKLILNVCFLNGGEYEQNTVKSLVRTHYNSIPMRLRFKFRDTSPSDIRIQFTDQSKAYIGRQAEAYPDQPTMWLNMHPRLHTQDAAQHKVQSDVLHEFGHALGLIHEHKHPHCKAKWNYSQLMDKNRWELDTVRYNYNDDTQSAINTRWDRAYDRKSIMHYAIMRGDTQSGLMDVPQNIVLSESDKETLALIYPSVAVVKQHSTVSQEPAKNYKKEKRERKPKEKKVKKEKEIRPTTLEPRQKWDVSVINSPGVYGAYQGSNGASSVMIYGPGHVFVSGNGTTVAYGDCTVWASGNTHVYVNGSGSASVSGNATVQFTGTGRGDATENVSIRWYS</sequence>
<dbReference type="EMBL" id="JAPWDS010000001">
    <property type="protein sequence ID" value="KAJ5520720.1"/>
    <property type="molecule type" value="Genomic_DNA"/>
</dbReference>
<dbReference type="InterPro" id="IPR006026">
    <property type="entry name" value="Peptidase_Metallo"/>
</dbReference>